<feature type="compositionally biased region" description="Low complexity" evidence="1">
    <location>
        <begin position="95"/>
        <end position="104"/>
    </location>
</feature>
<protein>
    <submittedName>
        <fullName evidence="2">Uncharacterized protein</fullName>
    </submittedName>
</protein>
<feature type="region of interest" description="Disordered" evidence="1">
    <location>
        <begin position="1"/>
        <end position="24"/>
    </location>
</feature>
<dbReference type="EMBL" id="JARK01001427">
    <property type="protein sequence ID" value="EYC03812.1"/>
    <property type="molecule type" value="Genomic_DNA"/>
</dbReference>
<feature type="region of interest" description="Disordered" evidence="1">
    <location>
        <begin position="53"/>
        <end position="168"/>
    </location>
</feature>
<feature type="region of interest" description="Disordered" evidence="1">
    <location>
        <begin position="186"/>
        <end position="221"/>
    </location>
</feature>
<gene>
    <name evidence="2" type="primary">Acey_s0091.g2439</name>
    <name evidence="2" type="synonym">Acey-H28O16.2</name>
    <name evidence="2" type="ORF">Y032_0091g2439</name>
</gene>
<evidence type="ECO:0000256" key="1">
    <source>
        <dbReference type="SAM" id="MobiDB-lite"/>
    </source>
</evidence>
<keyword evidence="3" id="KW-1185">Reference proteome</keyword>
<name>A0A016TMC3_9BILA</name>
<sequence length="221" mass="23169">MSSRVNFRLPRTAGPPTAVGQSPAAMVSTPTVRSAIAKCVIAPQVSKKVRFAMSDPNEAGPNESEPSAVAESALMPADDHQAAVAIPEAATPMEIDQQPSIIIPPDKDGQVKEKSAEPQISPASGPFRARAASEAASSVSDQDEGSEKRRRRSTRDIKRPKFDDELVDSGVAKLLSPRETSIAIATPAAATSTRRGGGNTNIYVQSPASRGCCGRHGGNRD</sequence>
<feature type="compositionally biased region" description="Basic and acidic residues" evidence="1">
    <location>
        <begin position="154"/>
        <end position="164"/>
    </location>
</feature>
<evidence type="ECO:0000313" key="2">
    <source>
        <dbReference type="EMBL" id="EYC03812.1"/>
    </source>
</evidence>
<dbReference type="OrthoDB" id="10262769at2759"/>
<organism evidence="2 3">
    <name type="scientific">Ancylostoma ceylanicum</name>
    <dbReference type="NCBI Taxonomy" id="53326"/>
    <lineage>
        <taxon>Eukaryota</taxon>
        <taxon>Metazoa</taxon>
        <taxon>Ecdysozoa</taxon>
        <taxon>Nematoda</taxon>
        <taxon>Chromadorea</taxon>
        <taxon>Rhabditida</taxon>
        <taxon>Rhabditina</taxon>
        <taxon>Rhabditomorpha</taxon>
        <taxon>Strongyloidea</taxon>
        <taxon>Ancylostomatidae</taxon>
        <taxon>Ancylostomatinae</taxon>
        <taxon>Ancylostoma</taxon>
    </lineage>
</organism>
<feature type="compositionally biased region" description="Low complexity" evidence="1">
    <location>
        <begin position="128"/>
        <end position="140"/>
    </location>
</feature>
<evidence type="ECO:0000313" key="3">
    <source>
        <dbReference type="Proteomes" id="UP000024635"/>
    </source>
</evidence>
<accession>A0A016TMC3</accession>
<reference evidence="3" key="1">
    <citation type="journal article" date="2015" name="Nat. Genet.">
        <title>The genome and transcriptome of the zoonotic hookworm Ancylostoma ceylanicum identify infection-specific gene families.</title>
        <authorList>
            <person name="Schwarz E.M."/>
            <person name="Hu Y."/>
            <person name="Antoshechkin I."/>
            <person name="Miller M.M."/>
            <person name="Sternberg P.W."/>
            <person name="Aroian R.V."/>
        </authorList>
    </citation>
    <scope>NUCLEOTIDE SEQUENCE</scope>
    <source>
        <strain evidence="3">HY135</strain>
    </source>
</reference>
<dbReference type="AlphaFoldDB" id="A0A016TMC3"/>
<proteinExistence type="predicted"/>
<feature type="compositionally biased region" description="Basic and acidic residues" evidence="1">
    <location>
        <begin position="105"/>
        <end position="116"/>
    </location>
</feature>
<dbReference type="Proteomes" id="UP000024635">
    <property type="component" value="Unassembled WGS sequence"/>
</dbReference>
<comment type="caution">
    <text evidence="2">The sequence shown here is derived from an EMBL/GenBank/DDBJ whole genome shotgun (WGS) entry which is preliminary data.</text>
</comment>